<accession>A0A8X7SES2</accession>
<dbReference type="Proteomes" id="UP000886595">
    <property type="component" value="Unassembled WGS sequence"/>
</dbReference>
<keyword evidence="3" id="KW-1185">Reference proteome</keyword>
<keyword evidence="1" id="KW-1133">Transmembrane helix</keyword>
<protein>
    <submittedName>
        <fullName evidence="2">Uncharacterized protein</fullName>
    </submittedName>
</protein>
<reference evidence="2 3" key="1">
    <citation type="submission" date="2020-02" db="EMBL/GenBank/DDBJ databases">
        <authorList>
            <person name="Ma Q."/>
            <person name="Huang Y."/>
            <person name="Song X."/>
            <person name="Pei D."/>
        </authorList>
    </citation>
    <scope>NUCLEOTIDE SEQUENCE [LARGE SCALE GENOMIC DNA]</scope>
    <source>
        <strain evidence="2">Sxm20200214</strain>
        <tissue evidence="2">Leaf</tissue>
    </source>
</reference>
<comment type="caution">
    <text evidence="2">The sequence shown here is derived from an EMBL/GenBank/DDBJ whole genome shotgun (WGS) entry which is preliminary data.</text>
</comment>
<evidence type="ECO:0000313" key="2">
    <source>
        <dbReference type="EMBL" id="KAG2302634.1"/>
    </source>
</evidence>
<evidence type="ECO:0000256" key="1">
    <source>
        <dbReference type="SAM" id="Phobius"/>
    </source>
</evidence>
<sequence>MNKLVFLYQGSGMQLGAEGFTVGLLLTLVTVRNLAAQRLVILLALFVLLWAVKKVVDLDHWKT</sequence>
<dbReference type="AlphaFoldDB" id="A0A8X7SES2"/>
<feature type="transmembrane region" description="Helical" evidence="1">
    <location>
        <begin position="35"/>
        <end position="52"/>
    </location>
</feature>
<organism evidence="2 3">
    <name type="scientific">Brassica carinata</name>
    <name type="common">Ethiopian mustard</name>
    <name type="synonym">Abyssinian cabbage</name>
    <dbReference type="NCBI Taxonomy" id="52824"/>
    <lineage>
        <taxon>Eukaryota</taxon>
        <taxon>Viridiplantae</taxon>
        <taxon>Streptophyta</taxon>
        <taxon>Embryophyta</taxon>
        <taxon>Tracheophyta</taxon>
        <taxon>Spermatophyta</taxon>
        <taxon>Magnoliopsida</taxon>
        <taxon>eudicotyledons</taxon>
        <taxon>Gunneridae</taxon>
        <taxon>Pentapetalae</taxon>
        <taxon>rosids</taxon>
        <taxon>malvids</taxon>
        <taxon>Brassicales</taxon>
        <taxon>Brassicaceae</taxon>
        <taxon>Brassiceae</taxon>
        <taxon>Brassica</taxon>
    </lineage>
</organism>
<name>A0A8X7SES2_BRACI</name>
<dbReference type="EMBL" id="JAAMPC010000007">
    <property type="protein sequence ID" value="KAG2302634.1"/>
    <property type="molecule type" value="Genomic_DNA"/>
</dbReference>
<keyword evidence="1" id="KW-0472">Membrane</keyword>
<proteinExistence type="predicted"/>
<keyword evidence="1" id="KW-0812">Transmembrane</keyword>
<gene>
    <name evidence="2" type="ORF">Bca52824_031285</name>
</gene>
<evidence type="ECO:0000313" key="3">
    <source>
        <dbReference type="Proteomes" id="UP000886595"/>
    </source>
</evidence>